<sequence>MFRFFQSYPEWSELDENLNQMMTLNAKALAQYDIAHGQNMSNFINRQPEEVKNILNQIFETSKDERCLIESGHIAVSKARAELQKLKPYHDKYAEEVKNANAIYNQAAKSEANHKYQEERLEQIRAKSGETSMEYQTQQDKVNQALKQKDADALSKAQKEEAMKSITQNYKEQYFNCILGALQIIAEAREQAYHGRIGIGEKISNLANELVQPDDPSIATLEEELSRLENITIE</sequence>
<evidence type="ECO:0000313" key="1">
    <source>
        <dbReference type="EMBL" id="EAX90524.1"/>
    </source>
</evidence>
<dbReference type="KEGG" id="tva:4748210"/>
<protein>
    <submittedName>
        <fullName evidence="1">Uncharacterized protein</fullName>
    </submittedName>
</protein>
<keyword evidence="2" id="KW-1185">Reference proteome</keyword>
<name>A2FX46_TRIV3</name>
<reference evidence="1" key="1">
    <citation type="submission" date="2006-10" db="EMBL/GenBank/DDBJ databases">
        <authorList>
            <person name="Amadeo P."/>
            <person name="Zhao Q."/>
            <person name="Wortman J."/>
            <person name="Fraser-Liggett C."/>
            <person name="Carlton J."/>
        </authorList>
    </citation>
    <scope>NUCLEOTIDE SEQUENCE</scope>
    <source>
        <strain evidence="1">G3</strain>
    </source>
</reference>
<dbReference type="AlphaFoldDB" id="A2FX46"/>
<accession>A2FX46</accession>
<proteinExistence type="predicted"/>
<evidence type="ECO:0000313" key="2">
    <source>
        <dbReference type="Proteomes" id="UP000001542"/>
    </source>
</evidence>
<dbReference type="EMBL" id="DS114101">
    <property type="protein sequence ID" value="EAX90524.1"/>
    <property type="molecule type" value="Genomic_DNA"/>
</dbReference>
<dbReference type="RefSeq" id="XP_001303454.1">
    <property type="nucleotide sequence ID" value="XM_001303453.1"/>
</dbReference>
<gene>
    <name evidence="1" type="ORF">TVAG_395700</name>
</gene>
<dbReference type="SMR" id="A2FX46"/>
<dbReference type="VEuPathDB" id="TrichDB:TVAGG3_0902210"/>
<dbReference type="Proteomes" id="UP000001542">
    <property type="component" value="Unassembled WGS sequence"/>
</dbReference>
<reference evidence="1" key="2">
    <citation type="journal article" date="2007" name="Science">
        <title>Draft genome sequence of the sexually transmitted pathogen Trichomonas vaginalis.</title>
        <authorList>
            <person name="Carlton J.M."/>
            <person name="Hirt R.P."/>
            <person name="Silva J.C."/>
            <person name="Delcher A.L."/>
            <person name="Schatz M."/>
            <person name="Zhao Q."/>
            <person name="Wortman J.R."/>
            <person name="Bidwell S.L."/>
            <person name="Alsmark U.C.M."/>
            <person name="Besteiro S."/>
            <person name="Sicheritz-Ponten T."/>
            <person name="Noel C.J."/>
            <person name="Dacks J.B."/>
            <person name="Foster P.G."/>
            <person name="Simillion C."/>
            <person name="Van de Peer Y."/>
            <person name="Miranda-Saavedra D."/>
            <person name="Barton G.J."/>
            <person name="Westrop G.D."/>
            <person name="Mueller S."/>
            <person name="Dessi D."/>
            <person name="Fiori P.L."/>
            <person name="Ren Q."/>
            <person name="Paulsen I."/>
            <person name="Zhang H."/>
            <person name="Bastida-Corcuera F.D."/>
            <person name="Simoes-Barbosa A."/>
            <person name="Brown M.T."/>
            <person name="Hayes R.D."/>
            <person name="Mukherjee M."/>
            <person name="Okumura C.Y."/>
            <person name="Schneider R."/>
            <person name="Smith A.J."/>
            <person name="Vanacova S."/>
            <person name="Villalvazo M."/>
            <person name="Haas B.J."/>
            <person name="Pertea M."/>
            <person name="Feldblyum T.V."/>
            <person name="Utterback T.R."/>
            <person name="Shu C.L."/>
            <person name="Osoegawa K."/>
            <person name="de Jong P.J."/>
            <person name="Hrdy I."/>
            <person name="Horvathova L."/>
            <person name="Zubacova Z."/>
            <person name="Dolezal P."/>
            <person name="Malik S.B."/>
            <person name="Logsdon J.M. Jr."/>
            <person name="Henze K."/>
            <person name="Gupta A."/>
            <person name="Wang C.C."/>
            <person name="Dunne R.L."/>
            <person name="Upcroft J.A."/>
            <person name="Upcroft P."/>
            <person name="White O."/>
            <person name="Salzberg S.L."/>
            <person name="Tang P."/>
            <person name="Chiu C.-H."/>
            <person name="Lee Y.-S."/>
            <person name="Embley T.M."/>
            <person name="Coombs G.H."/>
            <person name="Mottram J.C."/>
            <person name="Tachezy J."/>
            <person name="Fraser-Liggett C.M."/>
            <person name="Johnson P.J."/>
        </authorList>
    </citation>
    <scope>NUCLEOTIDE SEQUENCE [LARGE SCALE GENOMIC DNA]</scope>
    <source>
        <strain evidence="1">G3</strain>
    </source>
</reference>
<dbReference type="InParanoid" id="A2FX46"/>
<organism evidence="1 2">
    <name type="scientific">Trichomonas vaginalis (strain ATCC PRA-98 / G3)</name>
    <dbReference type="NCBI Taxonomy" id="412133"/>
    <lineage>
        <taxon>Eukaryota</taxon>
        <taxon>Metamonada</taxon>
        <taxon>Parabasalia</taxon>
        <taxon>Trichomonadida</taxon>
        <taxon>Trichomonadidae</taxon>
        <taxon>Trichomonas</taxon>
    </lineage>
</organism>
<dbReference type="VEuPathDB" id="TrichDB:TVAG_395700"/>